<dbReference type="GO" id="GO:0031966">
    <property type="term" value="C:mitochondrial membrane"/>
    <property type="evidence" value="ECO:0007669"/>
    <property type="project" value="UniProtKB-SubCell"/>
</dbReference>
<evidence type="ECO:0000256" key="15">
    <source>
        <dbReference type="ARBA" id="ARBA00049551"/>
    </source>
</evidence>
<dbReference type="InterPro" id="IPR050269">
    <property type="entry name" value="ComplexI_Subunit6"/>
</dbReference>
<evidence type="ECO:0000256" key="14">
    <source>
        <dbReference type="ARBA" id="ARBA00031019"/>
    </source>
</evidence>
<evidence type="ECO:0000313" key="17">
    <source>
        <dbReference type="EMBL" id="AIM19507.1"/>
    </source>
</evidence>
<evidence type="ECO:0000256" key="10">
    <source>
        <dbReference type="ARBA" id="ARBA00022989"/>
    </source>
</evidence>
<keyword evidence="5" id="KW-0813">Transport</keyword>
<evidence type="ECO:0000256" key="4">
    <source>
        <dbReference type="ARBA" id="ARBA00021095"/>
    </source>
</evidence>
<geneLocation type="mitochondrion" evidence="17"/>
<dbReference type="EC" id="7.1.1.2" evidence="3"/>
<keyword evidence="13 16" id="KW-0472">Membrane</keyword>
<dbReference type="GO" id="GO:0008137">
    <property type="term" value="F:NADH dehydrogenase (ubiquinone) activity"/>
    <property type="evidence" value="ECO:0007669"/>
    <property type="project" value="UniProtKB-EC"/>
</dbReference>
<evidence type="ECO:0000256" key="2">
    <source>
        <dbReference type="ARBA" id="ARBA00005698"/>
    </source>
</evidence>
<dbReference type="EMBL" id="KM000128">
    <property type="protein sequence ID" value="AIM19507.1"/>
    <property type="molecule type" value="Genomic_DNA"/>
</dbReference>
<proteinExistence type="inferred from homology"/>
<keyword evidence="10 16" id="KW-1133">Transmembrane helix</keyword>
<feature type="transmembrane region" description="Helical" evidence="16">
    <location>
        <begin position="132"/>
        <end position="152"/>
    </location>
</feature>
<evidence type="ECO:0000256" key="7">
    <source>
        <dbReference type="ARBA" id="ARBA00022692"/>
    </source>
</evidence>
<sequence>MKIIFMFSIFFTLMIMLSKHPLSMGCALLMETILASLMCSLNMSNYLLSYILFLIFIGGMLILFMYMSSIASNEKFYMINMLSIMTMMIISILIVIKLDLNLVYNLYNDNIGSLELHYNLTMYKLYSLPSGMLTLMMVIYLLFTLIVVSNIISNKFSPLRSYN</sequence>
<evidence type="ECO:0000256" key="16">
    <source>
        <dbReference type="SAM" id="Phobius"/>
    </source>
</evidence>
<evidence type="ECO:0000256" key="5">
    <source>
        <dbReference type="ARBA" id="ARBA00022448"/>
    </source>
</evidence>
<keyword evidence="7 16" id="KW-0812">Transmembrane</keyword>
<dbReference type="PANTHER" id="PTHR11435:SF1">
    <property type="entry name" value="NADH-UBIQUINONE OXIDOREDUCTASE CHAIN 6"/>
    <property type="match status" value="1"/>
</dbReference>
<reference evidence="17" key="1">
    <citation type="submission" date="2014-05" db="EMBL/GenBank/DDBJ databases">
        <title>Non-adaptive lineage splitting in a bacterial symbiont results in two genomes with the functionality of one.</title>
        <authorList>
            <person name="Van Leuven J.T."/>
            <person name="Meister R."/>
            <person name="Simon C."/>
            <person name="McCutcheon J.P."/>
        </authorList>
    </citation>
    <scope>NUCLEOTIDE SEQUENCE</scope>
</reference>
<keyword evidence="11" id="KW-0520">NAD</keyword>
<keyword evidence="12 17" id="KW-0496">Mitochondrion</keyword>
<evidence type="ECO:0000256" key="6">
    <source>
        <dbReference type="ARBA" id="ARBA00022660"/>
    </source>
</evidence>
<comment type="subcellular location">
    <subcellularLocation>
        <location evidence="1">Mitochondrion membrane</location>
        <topology evidence="1">Multi-pass membrane protein</topology>
    </subcellularLocation>
</comment>
<evidence type="ECO:0000256" key="8">
    <source>
        <dbReference type="ARBA" id="ARBA00022967"/>
    </source>
</evidence>
<keyword evidence="8" id="KW-1278">Translocase</keyword>
<protein>
    <recommendedName>
        <fullName evidence="4">NADH-ubiquinone oxidoreductase chain 6</fullName>
        <ecNumber evidence="3">7.1.1.2</ecNumber>
    </recommendedName>
    <alternativeName>
        <fullName evidence="14">NADH dehydrogenase subunit 6</fullName>
    </alternativeName>
</protein>
<evidence type="ECO:0000256" key="13">
    <source>
        <dbReference type="ARBA" id="ARBA00023136"/>
    </source>
</evidence>
<feature type="transmembrane region" description="Helical" evidence="16">
    <location>
        <begin position="76"/>
        <end position="96"/>
    </location>
</feature>
<feature type="transmembrane region" description="Helical" evidence="16">
    <location>
        <begin position="45"/>
        <end position="64"/>
    </location>
</feature>
<dbReference type="PANTHER" id="PTHR11435">
    <property type="entry name" value="NADH UBIQUINONE OXIDOREDUCTASE SUBUNIT ND6"/>
    <property type="match status" value="1"/>
</dbReference>
<comment type="similarity">
    <text evidence="2">Belongs to the complex I subunit 6 family.</text>
</comment>
<keyword evidence="6" id="KW-0679">Respiratory chain</keyword>
<organism evidence="17">
    <name type="scientific">Tettigades ulnaria</name>
    <dbReference type="NCBI Taxonomy" id="1498844"/>
    <lineage>
        <taxon>Eukaryota</taxon>
        <taxon>Metazoa</taxon>
        <taxon>Ecdysozoa</taxon>
        <taxon>Arthropoda</taxon>
        <taxon>Hexapoda</taxon>
        <taxon>Insecta</taxon>
        <taxon>Pterygota</taxon>
        <taxon>Neoptera</taxon>
        <taxon>Paraneoptera</taxon>
        <taxon>Hemiptera</taxon>
        <taxon>Auchenorrhyncha</taxon>
        <taxon>Cicadoidea</taxon>
        <taxon>Cicadidae</taxon>
        <taxon>Tibicininae</taxon>
        <taxon>Tettigadini</taxon>
        <taxon>Tettigades</taxon>
    </lineage>
</organism>
<accession>A0A088DQK2</accession>
<evidence type="ECO:0000256" key="11">
    <source>
        <dbReference type="ARBA" id="ARBA00023027"/>
    </source>
</evidence>
<comment type="catalytic activity">
    <reaction evidence="15">
        <text>a ubiquinone + NADH + 5 H(+)(in) = a ubiquinol + NAD(+) + 4 H(+)(out)</text>
        <dbReference type="Rhea" id="RHEA:29091"/>
        <dbReference type="Rhea" id="RHEA-COMP:9565"/>
        <dbReference type="Rhea" id="RHEA-COMP:9566"/>
        <dbReference type="ChEBI" id="CHEBI:15378"/>
        <dbReference type="ChEBI" id="CHEBI:16389"/>
        <dbReference type="ChEBI" id="CHEBI:17976"/>
        <dbReference type="ChEBI" id="CHEBI:57540"/>
        <dbReference type="ChEBI" id="CHEBI:57945"/>
        <dbReference type="EC" id="7.1.1.2"/>
    </reaction>
</comment>
<keyword evidence="9" id="KW-0249">Electron transport</keyword>
<name>A0A088DQK2_9HEMI</name>
<gene>
    <name evidence="17" type="primary">ND6</name>
    <name evidence="17" type="ORF">TETULNmt_026</name>
</gene>
<evidence type="ECO:0000256" key="3">
    <source>
        <dbReference type="ARBA" id="ARBA00012944"/>
    </source>
</evidence>
<evidence type="ECO:0000256" key="1">
    <source>
        <dbReference type="ARBA" id="ARBA00004225"/>
    </source>
</evidence>
<evidence type="ECO:0000256" key="9">
    <source>
        <dbReference type="ARBA" id="ARBA00022982"/>
    </source>
</evidence>
<evidence type="ECO:0000256" key="12">
    <source>
        <dbReference type="ARBA" id="ARBA00023128"/>
    </source>
</evidence>
<dbReference type="AlphaFoldDB" id="A0A088DQK2"/>